<dbReference type="InParanoid" id="A0A0C3H393"/>
<name>A0A0C3H393_OIDMZ</name>
<dbReference type="PANTHER" id="PTHR38111:SF6">
    <property type="entry name" value="FINGER DOMAIN PROTEIN, PUTATIVE (AFU_ORTHOLOGUE AFUA_8G01940)-RELATED"/>
    <property type="match status" value="1"/>
</dbReference>
<evidence type="ECO:0000313" key="1">
    <source>
        <dbReference type="EMBL" id="KIM97016.1"/>
    </source>
</evidence>
<dbReference type="InterPro" id="IPR053178">
    <property type="entry name" value="Osmoadaptation_assoc"/>
</dbReference>
<sequence>MPRHLKNRRLLSFIPSRYGLVSSLTHATDSIIARLDHIVRSKGIRSSEWDTVALKHYAKALKSLQEAIDDENLRMAPETLCAVELLGIFELLNKTSSTDVWIRHAGGAARLIELRGPDRFQTDFELSLFMTHAGPIITEAFLNGKTCFLQEERWQQIIQAAI</sequence>
<proteinExistence type="predicted"/>
<gene>
    <name evidence="1" type="ORF">OIDMADRAFT_131439</name>
</gene>
<dbReference type="Proteomes" id="UP000054321">
    <property type="component" value="Unassembled WGS sequence"/>
</dbReference>
<dbReference type="STRING" id="913774.A0A0C3H393"/>
<reference evidence="1 2" key="1">
    <citation type="submission" date="2014-04" db="EMBL/GenBank/DDBJ databases">
        <authorList>
            <consortium name="DOE Joint Genome Institute"/>
            <person name="Kuo A."/>
            <person name="Martino E."/>
            <person name="Perotto S."/>
            <person name="Kohler A."/>
            <person name="Nagy L.G."/>
            <person name="Floudas D."/>
            <person name="Copeland A."/>
            <person name="Barry K.W."/>
            <person name="Cichocki N."/>
            <person name="Veneault-Fourrey C."/>
            <person name="LaButti K."/>
            <person name="Lindquist E.A."/>
            <person name="Lipzen A."/>
            <person name="Lundell T."/>
            <person name="Morin E."/>
            <person name="Murat C."/>
            <person name="Sun H."/>
            <person name="Tunlid A."/>
            <person name="Henrissat B."/>
            <person name="Grigoriev I.V."/>
            <person name="Hibbett D.S."/>
            <person name="Martin F."/>
            <person name="Nordberg H.P."/>
            <person name="Cantor M.N."/>
            <person name="Hua S.X."/>
        </authorList>
    </citation>
    <scope>NUCLEOTIDE SEQUENCE [LARGE SCALE GENOMIC DNA]</scope>
    <source>
        <strain evidence="1 2">Zn</strain>
    </source>
</reference>
<dbReference type="EMBL" id="KN832883">
    <property type="protein sequence ID" value="KIM97016.1"/>
    <property type="molecule type" value="Genomic_DNA"/>
</dbReference>
<dbReference type="OrthoDB" id="4314040at2759"/>
<evidence type="ECO:0000313" key="2">
    <source>
        <dbReference type="Proteomes" id="UP000054321"/>
    </source>
</evidence>
<keyword evidence="2" id="KW-1185">Reference proteome</keyword>
<dbReference type="Pfam" id="PF11951">
    <property type="entry name" value="Fungal_trans_2"/>
    <property type="match status" value="1"/>
</dbReference>
<dbReference type="InterPro" id="IPR021858">
    <property type="entry name" value="Fun_TF"/>
</dbReference>
<reference evidence="2" key="2">
    <citation type="submission" date="2015-01" db="EMBL/GenBank/DDBJ databases">
        <title>Evolutionary Origins and Diversification of the Mycorrhizal Mutualists.</title>
        <authorList>
            <consortium name="DOE Joint Genome Institute"/>
            <consortium name="Mycorrhizal Genomics Consortium"/>
            <person name="Kohler A."/>
            <person name="Kuo A."/>
            <person name="Nagy L.G."/>
            <person name="Floudas D."/>
            <person name="Copeland A."/>
            <person name="Barry K.W."/>
            <person name="Cichocki N."/>
            <person name="Veneault-Fourrey C."/>
            <person name="LaButti K."/>
            <person name="Lindquist E.A."/>
            <person name="Lipzen A."/>
            <person name="Lundell T."/>
            <person name="Morin E."/>
            <person name="Murat C."/>
            <person name="Riley R."/>
            <person name="Ohm R."/>
            <person name="Sun H."/>
            <person name="Tunlid A."/>
            <person name="Henrissat B."/>
            <person name="Grigoriev I.V."/>
            <person name="Hibbett D.S."/>
            <person name="Martin F."/>
        </authorList>
    </citation>
    <scope>NUCLEOTIDE SEQUENCE [LARGE SCALE GENOMIC DNA]</scope>
    <source>
        <strain evidence="2">Zn</strain>
    </source>
</reference>
<dbReference type="HOGENOM" id="CLU_1699693_0_0_1"/>
<organism evidence="1 2">
    <name type="scientific">Oidiodendron maius (strain Zn)</name>
    <dbReference type="NCBI Taxonomy" id="913774"/>
    <lineage>
        <taxon>Eukaryota</taxon>
        <taxon>Fungi</taxon>
        <taxon>Dikarya</taxon>
        <taxon>Ascomycota</taxon>
        <taxon>Pezizomycotina</taxon>
        <taxon>Leotiomycetes</taxon>
        <taxon>Leotiomycetes incertae sedis</taxon>
        <taxon>Myxotrichaceae</taxon>
        <taxon>Oidiodendron</taxon>
    </lineage>
</organism>
<protein>
    <submittedName>
        <fullName evidence="1">Uncharacterized protein</fullName>
    </submittedName>
</protein>
<dbReference type="PANTHER" id="PTHR38111">
    <property type="entry name" value="ZN(2)-C6 FUNGAL-TYPE DOMAIN-CONTAINING PROTEIN-RELATED"/>
    <property type="match status" value="1"/>
</dbReference>
<accession>A0A0C3H393</accession>
<feature type="non-terminal residue" evidence="1">
    <location>
        <position position="162"/>
    </location>
</feature>
<dbReference type="AlphaFoldDB" id="A0A0C3H393"/>